<gene>
    <name evidence="6" type="ORF">QC761_511900</name>
</gene>
<evidence type="ECO:0000256" key="2">
    <source>
        <dbReference type="ARBA" id="ARBA00022771"/>
    </source>
</evidence>
<evidence type="ECO:0000259" key="5">
    <source>
        <dbReference type="PROSITE" id="PS50865"/>
    </source>
</evidence>
<dbReference type="GeneID" id="87899839"/>
<keyword evidence="1" id="KW-0479">Metal-binding</keyword>
<dbReference type="EMBL" id="JAFFGZ010000007">
    <property type="protein sequence ID" value="KAK4642085.1"/>
    <property type="molecule type" value="Genomic_DNA"/>
</dbReference>
<protein>
    <recommendedName>
        <fullName evidence="5">MYND-type domain-containing protein</fullName>
    </recommendedName>
</protein>
<dbReference type="InterPro" id="IPR027974">
    <property type="entry name" value="DUF4470"/>
</dbReference>
<evidence type="ECO:0000313" key="7">
    <source>
        <dbReference type="Proteomes" id="UP001322138"/>
    </source>
</evidence>
<organism evidence="6 7">
    <name type="scientific">Podospora bellae-mahoneyi</name>
    <dbReference type="NCBI Taxonomy" id="2093777"/>
    <lineage>
        <taxon>Eukaryota</taxon>
        <taxon>Fungi</taxon>
        <taxon>Dikarya</taxon>
        <taxon>Ascomycota</taxon>
        <taxon>Pezizomycotina</taxon>
        <taxon>Sordariomycetes</taxon>
        <taxon>Sordariomycetidae</taxon>
        <taxon>Sordariales</taxon>
        <taxon>Podosporaceae</taxon>
        <taxon>Podospora</taxon>
    </lineage>
</organism>
<keyword evidence="3" id="KW-0862">Zinc</keyword>
<dbReference type="Gene3D" id="6.10.140.2220">
    <property type="match status" value="1"/>
</dbReference>
<evidence type="ECO:0000256" key="1">
    <source>
        <dbReference type="ARBA" id="ARBA00022723"/>
    </source>
</evidence>
<dbReference type="SUPFAM" id="SSF144232">
    <property type="entry name" value="HIT/MYND zinc finger-like"/>
    <property type="match status" value="1"/>
</dbReference>
<dbReference type="PANTHER" id="PTHR10237">
    <property type="entry name" value="DEFORMED EPIDERMAL AUTOREGULATORY FACTOR 1 HOMOLOG SUPPRESSIN"/>
    <property type="match status" value="1"/>
</dbReference>
<dbReference type="InterPro" id="IPR024119">
    <property type="entry name" value="TF_DEAF-1"/>
</dbReference>
<dbReference type="Proteomes" id="UP001322138">
    <property type="component" value="Unassembled WGS sequence"/>
</dbReference>
<comment type="caution">
    <text evidence="6">The sequence shown here is derived from an EMBL/GenBank/DDBJ whole genome shotgun (WGS) entry which is preliminary data.</text>
</comment>
<dbReference type="PROSITE" id="PS01360">
    <property type="entry name" value="ZF_MYND_1"/>
    <property type="match status" value="1"/>
</dbReference>
<dbReference type="Pfam" id="PF14737">
    <property type="entry name" value="DUF4470"/>
    <property type="match status" value="1"/>
</dbReference>
<sequence>MFTPTTHHPMAGSFASVDITPAISLTGDLPQGLPADILCFVGPDLAHHLLFTLASEKSLPQRKSIDVTACAEGEQGVHQIARNILLFTLALDSKITAEQAWNIYYDAWLTPSNLTALQTQAKKLFDLASSLDAWYAGPYSQLRFCDSGTLEFVKDVWSKYTTSKATENFDTILERSQKRKEETYGEEGQAVVTSSARSCAPLSVGGLVEALTELTEENWQATVKKQDEKKPNPVFVVALAASDENQRRVLEYPTDPLIGFHLASANAPLTPLSPYRIENADKKDIKERIVETARMQWGDWLETFREAVGEKRVTVRFAAADFFSLCWTLKRNKDCGELEACWHRREVRFDILVLDEKEYAEGEAPNEFDVVDTGVLGDEKGVLNVLVAGLVLLKRVPSSTIYTECYAKDYEAILEGYTSAFSVLLGVSPGEYWTNSTSVAVVDEVLATFSERYADDERPRGIQSRLAWKWNSLQVKGQTDQLTMEARDLIMFFEGVFGRIFKAYELSQDNSKRRGPHHHFHFNTAAAILKVLCERLGLDFRRVLDQYETLPADFRAGTLEPHIKGWGICGVPEPSGNSAYMGDFLSGEPALKLNKKLDSVAITFTVPAEKWKPVAQCSRDQGIPLPLKVTIPEAEIEYTNYQLAFGSITKFNSPDQDGVPVKVDEDKEEWSGSSDIVVSLYVPTEKLAGFQQSKQSVALCTADPFYNRLAYKTVLGNHQCEIHRVPIDSVLVTHVLPGQWLLENETVSVESATKKLGESEVTSSMTPWFTAKLDENAVDSEADVVLQIIGHIDITLDEWRSLLSDKSVPIKMEQVSPFTIEVVFGARKLVLPMIFTVPVSKEKCALRVARKSHYVEVVSSLVKPLDVPQLDTHILPSTAIQPSGIPATLNIPHLNLDNLPILSIDEDEDEDPRIKFLTTLTSLIFSGRERRLREEVNAQDDNYTGLGPSPRLNFKESLFTMFMLSSGLQGGQTGLFAISDPKNGGIHMLLFVNAIRLDCPHATVVLDAAILPFTKALVDSKELEGFLLLIRTLECCTITVDDEELKMWKKALPAFVERCRTWEHNPKTCEYVTASGEKGQKTVPLSLKEGEQVICSCGQGKLPSDFIPLPEWDETAAMYSTRVAISPVYASQLVEDIIDPALARGLAGGGEKRVAGCRACGKVEDEEEGVTLKKCGRCLKVRYCSGECQKRDWRKHRMECEEAEEHHRKSKV</sequence>
<dbReference type="RefSeq" id="XP_062731061.1">
    <property type="nucleotide sequence ID" value="XM_062880357.1"/>
</dbReference>
<keyword evidence="2 4" id="KW-0863">Zinc-finger</keyword>
<evidence type="ECO:0000256" key="4">
    <source>
        <dbReference type="PROSITE-ProRule" id="PRU00134"/>
    </source>
</evidence>
<evidence type="ECO:0000313" key="6">
    <source>
        <dbReference type="EMBL" id="KAK4642085.1"/>
    </source>
</evidence>
<name>A0ABR0FG69_9PEZI</name>
<evidence type="ECO:0000256" key="3">
    <source>
        <dbReference type="ARBA" id="ARBA00022833"/>
    </source>
</evidence>
<dbReference type="PROSITE" id="PS50865">
    <property type="entry name" value="ZF_MYND_2"/>
    <property type="match status" value="1"/>
</dbReference>
<keyword evidence="7" id="KW-1185">Reference proteome</keyword>
<dbReference type="Pfam" id="PF01753">
    <property type="entry name" value="zf-MYND"/>
    <property type="match status" value="1"/>
</dbReference>
<dbReference type="InterPro" id="IPR002893">
    <property type="entry name" value="Znf_MYND"/>
</dbReference>
<proteinExistence type="predicted"/>
<dbReference type="PANTHER" id="PTHR10237:SF15">
    <property type="entry name" value="LD37257P"/>
    <property type="match status" value="1"/>
</dbReference>
<accession>A0ABR0FG69</accession>
<feature type="domain" description="MYND-type" evidence="5">
    <location>
        <begin position="1157"/>
        <end position="1200"/>
    </location>
</feature>
<reference evidence="6 7" key="1">
    <citation type="journal article" date="2023" name="bioRxiv">
        <title>High-quality genome assemblies of four members of thePodospora anserinaspecies complex.</title>
        <authorList>
            <person name="Ament-Velasquez S.L."/>
            <person name="Vogan A.A."/>
            <person name="Wallerman O."/>
            <person name="Hartmann F."/>
            <person name="Gautier V."/>
            <person name="Silar P."/>
            <person name="Giraud T."/>
            <person name="Johannesson H."/>
        </authorList>
    </citation>
    <scope>NUCLEOTIDE SEQUENCE [LARGE SCALE GENOMIC DNA]</scope>
    <source>
        <strain evidence="6 7">CBS 112042</strain>
    </source>
</reference>